<dbReference type="EMBL" id="CAKXAJ010026057">
    <property type="protein sequence ID" value="CAH2253464.1"/>
    <property type="molecule type" value="Genomic_DNA"/>
</dbReference>
<accession>A0A8S4SFU1</accession>
<organism evidence="1 2">
    <name type="scientific">Pararge aegeria aegeria</name>
    <dbReference type="NCBI Taxonomy" id="348720"/>
    <lineage>
        <taxon>Eukaryota</taxon>
        <taxon>Metazoa</taxon>
        <taxon>Ecdysozoa</taxon>
        <taxon>Arthropoda</taxon>
        <taxon>Hexapoda</taxon>
        <taxon>Insecta</taxon>
        <taxon>Pterygota</taxon>
        <taxon>Neoptera</taxon>
        <taxon>Endopterygota</taxon>
        <taxon>Lepidoptera</taxon>
        <taxon>Glossata</taxon>
        <taxon>Ditrysia</taxon>
        <taxon>Papilionoidea</taxon>
        <taxon>Nymphalidae</taxon>
        <taxon>Satyrinae</taxon>
        <taxon>Satyrini</taxon>
        <taxon>Parargina</taxon>
        <taxon>Pararge</taxon>
    </lineage>
</organism>
<keyword evidence="2" id="KW-1185">Reference proteome</keyword>
<dbReference type="AlphaFoldDB" id="A0A8S4SFU1"/>
<protein>
    <submittedName>
        <fullName evidence="1">Jg6420 protein</fullName>
    </submittedName>
</protein>
<reference evidence="1" key="1">
    <citation type="submission" date="2022-03" db="EMBL/GenBank/DDBJ databases">
        <authorList>
            <person name="Lindestad O."/>
        </authorList>
    </citation>
    <scope>NUCLEOTIDE SEQUENCE</scope>
</reference>
<gene>
    <name evidence="1" type="primary">jg6420</name>
    <name evidence="1" type="ORF">PAEG_LOCUS22524</name>
</gene>
<comment type="caution">
    <text evidence="1">The sequence shown here is derived from an EMBL/GenBank/DDBJ whole genome shotgun (WGS) entry which is preliminary data.</text>
</comment>
<sequence length="98" mass="10699">MQARATSLNRMAYACVVRELTVCRHWTLDPRLLARGSASAASASSQLSFSLAMALAEVSEIRHHGQSNFGTISTQDESFQDHVHLIIVPPSFLSVCVL</sequence>
<proteinExistence type="predicted"/>
<evidence type="ECO:0000313" key="1">
    <source>
        <dbReference type="EMBL" id="CAH2253464.1"/>
    </source>
</evidence>
<name>A0A8S4SFU1_9NEOP</name>
<dbReference type="OrthoDB" id="10506078at2759"/>
<evidence type="ECO:0000313" key="2">
    <source>
        <dbReference type="Proteomes" id="UP000838756"/>
    </source>
</evidence>
<dbReference type="Proteomes" id="UP000838756">
    <property type="component" value="Unassembled WGS sequence"/>
</dbReference>